<keyword evidence="2" id="KW-1185">Reference proteome</keyword>
<sequence length="256" mass="28607">MVSERLGRNHYVLVHGVCHGAWCWYKLKPRLESAGDRVTVLDLAASGTNSKKIEDVDTFSEYSEPLLELLASLPPNEKVILVGHSFGGLNIALAMERFPEKVAVGVFLTASMPDTQHKPAYVLDQYTGRNPTAEMKDEAESKSILFFDPKYLSEMLYQLCSTEDIELAKTLIRPGSLFIEDLSKAKNFSKEGYGSVPRAFILCNEDLAIPLEFQLWMIQNAGIDLVEEINGADHMAMLSKPQELYNALLKIADKYA</sequence>
<reference evidence="1 2" key="1">
    <citation type="journal article" date="2022" name="DNA Res.">
        <title>Chromosomal-level genome assembly of the orchid tree Bauhinia variegata (Leguminosae; Cercidoideae) supports the allotetraploid origin hypothesis of Bauhinia.</title>
        <authorList>
            <person name="Zhong Y."/>
            <person name="Chen Y."/>
            <person name="Zheng D."/>
            <person name="Pang J."/>
            <person name="Liu Y."/>
            <person name="Luo S."/>
            <person name="Meng S."/>
            <person name="Qian L."/>
            <person name="Wei D."/>
            <person name="Dai S."/>
            <person name="Zhou R."/>
        </authorList>
    </citation>
    <scope>NUCLEOTIDE SEQUENCE [LARGE SCALE GENOMIC DNA]</scope>
    <source>
        <strain evidence="1">BV-YZ2020</strain>
    </source>
</reference>
<protein>
    <submittedName>
        <fullName evidence="1">Uncharacterized protein</fullName>
    </submittedName>
</protein>
<accession>A0ACB9Q881</accession>
<comment type="caution">
    <text evidence="1">The sequence shown here is derived from an EMBL/GenBank/DDBJ whole genome shotgun (WGS) entry which is preliminary data.</text>
</comment>
<gene>
    <name evidence="1" type="ORF">L6164_001013</name>
</gene>
<proteinExistence type="predicted"/>
<evidence type="ECO:0000313" key="2">
    <source>
        <dbReference type="Proteomes" id="UP000828941"/>
    </source>
</evidence>
<dbReference type="Proteomes" id="UP000828941">
    <property type="component" value="Chromosome 1"/>
</dbReference>
<name>A0ACB9Q881_BAUVA</name>
<evidence type="ECO:0000313" key="1">
    <source>
        <dbReference type="EMBL" id="KAI4357038.1"/>
    </source>
</evidence>
<dbReference type="EMBL" id="CM039426">
    <property type="protein sequence ID" value="KAI4357038.1"/>
    <property type="molecule type" value="Genomic_DNA"/>
</dbReference>
<organism evidence="1 2">
    <name type="scientific">Bauhinia variegata</name>
    <name type="common">Purple orchid tree</name>
    <name type="synonym">Phanera variegata</name>
    <dbReference type="NCBI Taxonomy" id="167791"/>
    <lineage>
        <taxon>Eukaryota</taxon>
        <taxon>Viridiplantae</taxon>
        <taxon>Streptophyta</taxon>
        <taxon>Embryophyta</taxon>
        <taxon>Tracheophyta</taxon>
        <taxon>Spermatophyta</taxon>
        <taxon>Magnoliopsida</taxon>
        <taxon>eudicotyledons</taxon>
        <taxon>Gunneridae</taxon>
        <taxon>Pentapetalae</taxon>
        <taxon>rosids</taxon>
        <taxon>fabids</taxon>
        <taxon>Fabales</taxon>
        <taxon>Fabaceae</taxon>
        <taxon>Cercidoideae</taxon>
        <taxon>Cercideae</taxon>
        <taxon>Bauhiniinae</taxon>
        <taxon>Bauhinia</taxon>
    </lineage>
</organism>